<evidence type="ECO:0000313" key="1">
    <source>
        <dbReference type="EMBL" id="CAG8831785.1"/>
    </source>
</evidence>
<evidence type="ECO:0000313" key="2">
    <source>
        <dbReference type="Proteomes" id="UP000789920"/>
    </source>
</evidence>
<comment type="caution">
    <text evidence="1">The sequence shown here is derived from an EMBL/GenBank/DDBJ whole genome shotgun (WGS) entry which is preliminary data.</text>
</comment>
<feature type="non-terminal residue" evidence="1">
    <location>
        <position position="207"/>
    </location>
</feature>
<gene>
    <name evidence="1" type="ORF">RPERSI_LOCUS28262</name>
</gene>
<accession>A0ACA9SAJ6</accession>
<name>A0ACA9SAJ6_9GLOM</name>
<organism evidence="1 2">
    <name type="scientific">Racocetra persica</name>
    <dbReference type="NCBI Taxonomy" id="160502"/>
    <lineage>
        <taxon>Eukaryota</taxon>
        <taxon>Fungi</taxon>
        <taxon>Fungi incertae sedis</taxon>
        <taxon>Mucoromycota</taxon>
        <taxon>Glomeromycotina</taxon>
        <taxon>Glomeromycetes</taxon>
        <taxon>Diversisporales</taxon>
        <taxon>Gigasporaceae</taxon>
        <taxon>Racocetra</taxon>
    </lineage>
</organism>
<keyword evidence="2" id="KW-1185">Reference proteome</keyword>
<dbReference type="EMBL" id="CAJVQC010102214">
    <property type="protein sequence ID" value="CAG8831785.1"/>
    <property type="molecule type" value="Genomic_DNA"/>
</dbReference>
<proteinExistence type="predicted"/>
<reference evidence="1" key="1">
    <citation type="submission" date="2021-06" db="EMBL/GenBank/DDBJ databases">
        <authorList>
            <person name="Kallberg Y."/>
            <person name="Tangrot J."/>
            <person name="Rosling A."/>
        </authorList>
    </citation>
    <scope>NUCLEOTIDE SEQUENCE</scope>
    <source>
        <strain evidence="1">MA461A</strain>
    </source>
</reference>
<sequence>PRDIPLNIDMKKKDICMICKSVIDPSLKDSITILSYKHFYYKECIERANISTSLTEFTEPTFTESIESTEPTFTESTEPTFTKSTESTKLIESIESTESNGMLVKFTELTTSFILIEYTESIASVDSTDFTSAPIELIEYAEANQMVIRSWYEFADELDKQINQTLRNQKKSKHRSSKKSATSEVYDKLLNHFTDMTRVALRKRVEK</sequence>
<feature type="non-terminal residue" evidence="1">
    <location>
        <position position="1"/>
    </location>
</feature>
<protein>
    <submittedName>
        <fullName evidence="1">7962_t:CDS:1</fullName>
    </submittedName>
</protein>
<dbReference type="Proteomes" id="UP000789920">
    <property type="component" value="Unassembled WGS sequence"/>
</dbReference>